<evidence type="ECO:0000256" key="7">
    <source>
        <dbReference type="ARBA" id="ARBA00032526"/>
    </source>
</evidence>
<dbReference type="AlphaFoldDB" id="A0A6A5C2H9"/>
<proteinExistence type="inferred from homology"/>
<comment type="caution">
    <text evidence="9">The sequence shown here is derived from an EMBL/GenBank/DDBJ whole genome shotgun (WGS) entry which is preliminary data.</text>
</comment>
<evidence type="ECO:0000256" key="8">
    <source>
        <dbReference type="SAM" id="MobiDB-lite"/>
    </source>
</evidence>
<gene>
    <name evidence="9" type="ORF">FDP41_013237</name>
</gene>
<dbReference type="EMBL" id="VFQX01000017">
    <property type="protein sequence ID" value="KAF0980754.1"/>
    <property type="molecule type" value="Genomic_DNA"/>
</dbReference>
<dbReference type="RefSeq" id="XP_044565467.1">
    <property type="nucleotide sequence ID" value="XM_044703845.1"/>
</dbReference>
<dbReference type="GO" id="GO:0032259">
    <property type="term" value="P:methylation"/>
    <property type="evidence" value="ECO:0007669"/>
    <property type="project" value="UniProtKB-KW"/>
</dbReference>
<dbReference type="Proteomes" id="UP000444721">
    <property type="component" value="Unassembled WGS sequence"/>
</dbReference>
<dbReference type="VEuPathDB" id="AmoebaDB:FDP41_013237"/>
<feature type="compositionally biased region" description="Polar residues" evidence="8">
    <location>
        <begin position="152"/>
        <end position="172"/>
    </location>
</feature>
<feature type="compositionally biased region" description="Polar residues" evidence="8">
    <location>
        <begin position="1"/>
        <end position="14"/>
    </location>
</feature>
<dbReference type="Pfam" id="PF04072">
    <property type="entry name" value="LCM"/>
    <property type="match status" value="1"/>
</dbReference>
<evidence type="ECO:0000313" key="10">
    <source>
        <dbReference type="Proteomes" id="UP000444721"/>
    </source>
</evidence>
<comment type="catalytic activity">
    <reaction evidence="1">
        <text>[phosphatase 2A protein]-C-terminal L-leucine + S-adenosyl-L-methionine = [phosphatase 2A protein]-C-terminal L-leucine methyl ester + S-adenosyl-L-homocysteine</text>
        <dbReference type="Rhea" id="RHEA:48544"/>
        <dbReference type="Rhea" id="RHEA-COMP:12134"/>
        <dbReference type="Rhea" id="RHEA-COMP:12135"/>
        <dbReference type="ChEBI" id="CHEBI:57856"/>
        <dbReference type="ChEBI" id="CHEBI:59789"/>
        <dbReference type="ChEBI" id="CHEBI:90516"/>
        <dbReference type="ChEBI" id="CHEBI:90517"/>
        <dbReference type="EC" id="2.1.1.233"/>
    </reaction>
</comment>
<dbReference type="Gene3D" id="3.40.50.150">
    <property type="entry name" value="Vaccinia Virus protein VP39"/>
    <property type="match status" value="1"/>
</dbReference>
<keyword evidence="4" id="KW-0489">Methyltransferase</keyword>
<feature type="region of interest" description="Disordered" evidence="8">
    <location>
        <begin position="474"/>
        <end position="515"/>
    </location>
</feature>
<evidence type="ECO:0000256" key="2">
    <source>
        <dbReference type="ARBA" id="ARBA00010703"/>
    </source>
</evidence>
<feature type="compositionally biased region" description="Low complexity" evidence="8">
    <location>
        <begin position="481"/>
        <end position="515"/>
    </location>
</feature>
<dbReference type="PANTHER" id="PTHR13600:SF21">
    <property type="entry name" value="LEUCINE CARBOXYL METHYLTRANSFERASE 1"/>
    <property type="match status" value="1"/>
</dbReference>
<keyword evidence="6" id="KW-0949">S-adenosyl-L-methionine</keyword>
<dbReference type="InterPro" id="IPR007213">
    <property type="entry name" value="Ppm1/Ppm2/Tcmp"/>
</dbReference>
<feature type="compositionally biased region" description="Low complexity" evidence="8">
    <location>
        <begin position="173"/>
        <end position="185"/>
    </location>
</feature>
<dbReference type="OrthoDB" id="203237at2759"/>
<feature type="region of interest" description="Disordered" evidence="8">
    <location>
        <begin position="1"/>
        <end position="75"/>
    </location>
</feature>
<evidence type="ECO:0000256" key="1">
    <source>
        <dbReference type="ARBA" id="ARBA00000724"/>
    </source>
</evidence>
<dbReference type="SUPFAM" id="SSF53335">
    <property type="entry name" value="S-adenosyl-L-methionine-dependent methyltransferases"/>
    <property type="match status" value="1"/>
</dbReference>
<keyword evidence="10" id="KW-1185">Reference proteome</keyword>
<dbReference type="EC" id="2.1.1.233" evidence="3"/>
<keyword evidence="5" id="KW-0808">Transferase</keyword>
<dbReference type="InterPro" id="IPR029063">
    <property type="entry name" value="SAM-dependent_MTases_sf"/>
</dbReference>
<dbReference type="VEuPathDB" id="AmoebaDB:NF0028200"/>
<name>A0A6A5C2H9_NAEFO</name>
<organism evidence="9 10">
    <name type="scientific">Naegleria fowleri</name>
    <name type="common">Brain eating amoeba</name>
    <dbReference type="NCBI Taxonomy" id="5763"/>
    <lineage>
        <taxon>Eukaryota</taxon>
        <taxon>Discoba</taxon>
        <taxon>Heterolobosea</taxon>
        <taxon>Tetramitia</taxon>
        <taxon>Eutetramitia</taxon>
        <taxon>Vahlkampfiidae</taxon>
        <taxon>Naegleria</taxon>
    </lineage>
</organism>
<dbReference type="GO" id="GO:0018423">
    <property type="term" value="F:protein C-terminal leucine carboxyl O-methyltransferase activity"/>
    <property type="evidence" value="ECO:0007669"/>
    <property type="project" value="UniProtKB-EC"/>
</dbReference>
<evidence type="ECO:0000256" key="6">
    <source>
        <dbReference type="ARBA" id="ARBA00022691"/>
    </source>
</evidence>
<protein>
    <recommendedName>
        <fullName evidence="3">[phosphatase 2A protein]-leucine-carboxy methyltransferase</fullName>
        <ecNumber evidence="3">2.1.1.233</ecNumber>
    </recommendedName>
    <alternativeName>
        <fullName evidence="7">[Phosphatase 2A protein]-leucine-carboxy methyltransferase 1</fullName>
    </alternativeName>
</protein>
<dbReference type="PANTHER" id="PTHR13600">
    <property type="entry name" value="LEUCINE CARBOXYL METHYLTRANSFERASE"/>
    <property type="match status" value="1"/>
</dbReference>
<evidence type="ECO:0000256" key="4">
    <source>
        <dbReference type="ARBA" id="ARBA00022603"/>
    </source>
</evidence>
<dbReference type="VEuPathDB" id="AmoebaDB:NfTy_036380"/>
<sequence length="608" mass="70132">MTTPSSPFIGTSSMMDEETHPSLLLQPPPSEKTIPPLQQEEQQPSSPSPLPYKSFSFDHHHSATPRPSRFHFSSFSSPPKLSNMLHAPYHVQYFHHDDQQLFSDPSNTMTMIMDQNSSQVIQTNDEATQCKYILTQLGYIKDDYIQHMLKSTNHTHSSPTNKQSLSPSTPLRNHSPLNNNNQNNDFKNQVLTSPIIIKGYYIRYKLIKKFVEDFIQQNIHHDTIQIINLGCGCDTLYFYIRDYCKSNMCSNDQENKSSNTTTTTLPFIKYLELDFATVIDHKKMILEKLNIHTSQQCIVHNISTPNISISHTNDHSSIHAIPNDHSHANDHSSTVVNQLSSEIHTMQHLTNNSISYILESCDLSDIQSFKNIILQHCNTNAPTLFISEVAMCYMSKRDSSLLLDAIYYDLFKQSTFNVKFIVYEPVIDPNNSYGKQMLNNLTKRNSPFTSISSSFNEQYERFKKYYHTTEKTDKWNDENRSTTTSTTIDHTTSHASPSTDSMTSTTRTTTSSTTTTLNNSKLCIHIDTLFNIHNEMIKLDKTLLDIHKRHPMFDGVEEWQMISQVYAFLYIRNCDEINNNNQQEHNHHSNLDIHQCNMTHLLHKMNWN</sequence>
<feature type="region of interest" description="Disordered" evidence="8">
    <location>
        <begin position="152"/>
        <end position="185"/>
    </location>
</feature>
<evidence type="ECO:0000256" key="3">
    <source>
        <dbReference type="ARBA" id="ARBA00012834"/>
    </source>
</evidence>
<dbReference type="InterPro" id="IPR016651">
    <property type="entry name" value="LCMT1"/>
</dbReference>
<feature type="compositionally biased region" description="Low complexity" evidence="8">
    <location>
        <begin position="65"/>
        <end position="75"/>
    </location>
</feature>
<feature type="compositionally biased region" description="Low complexity" evidence="8">
    <location>
        <begin position="35"/>
        <end position="45"/>
    </location>
</feature>
<evidence type="ECO:0000256" key="5">
    <source>
        <dbReference type="ARBA" id="ARBA00022679"/>
    </source>
</evidence>
<dbReference type="GeneID" id="68120452"/>
<reference evidence="9 10" key="1">
    <citation type="journal article" date="2019" name="Sci. Rep.">
        <title>Nanopore sequencing improves the draft genome of the human pathogenic amoeba Naegleria fowleri.</title>
        <authorList>
            <person name="Liechti N."/>
            <person name="Schurch N."/>
            <person name="Bruggmann R."/>
            <person name="Wittwer M."/>
        </authorList>
    </citation>
    <scope>NUCLEOTIDE SEQUENCE [LARGE SCALE GENOMIC DNA]</scope>
    <source>
        <strain evidence="9 10">ATCC 30894</strain>
    </source>
</reference>
<evidence type="ECO:0000313" key="9">
    <source>
        <dbReference type="EMBL" id="KAF0980754.1"/>
    </source>
</evidence>
<accession>A0A6A5C2H9</accession>
<comment type="similarity">
    <text evidence="2">Belongs to the methyltransferase superfamily. LCMT family.</text>
</comment>